<comment type="caution">
    <text evidence="2">The sequence shown here is derived from an EMBL/GenBank/DDBJ whole genome shotgun (WGS) entry which is preliminary data.</text>
</comment>
<feature type="compositionally biased region" description="Low complexity" evidence="1">
    <location>
        <begin position="51"/>
        <end position="79"/>
    </location>
</feature>
<feature type="region of interest" description="Disordered" evidence="1">
    <location>
        <begin position="1"/>
        <end position="79"/>
    </location>
</feature>
<name>A0A9D4WS80_PEA</name>
<dbReference type="Proteomes" id="UP001058974">
    <property type="component" value="Chromosome 5"/>
</dbReference>
<dbReference type="EMBL" id="JAMSHJ010000005">
    <property type="protein sequence ID" value="KAI5406849.1"/>
    <property type="molecule type" value="Genomic_DNA"/>
</dbReference>
<gene>
    <name evidence="2" type="ORF">KIW84_053207</name>
</gene>
<evidence type="ECO:0000313" key="2">
    <source>
        <dbReference type="EMBL" id="KAI5406849.1"/>
    </source>
</evidence>
<keyword evidence="3" id="KW-1185">Reference proteome</keyword>
<evidence type="ECO:0000256" key="1">
    <source>
        <dbReference type="SAM" id="MobiDB-lite"/>
    </source>
</evidence>
<accession>A0A9D4WS80</accession>
<sequence>MENNNNRWFSPTQAYTGSNHGEQPQPESGGGRGNDDGREDGVQEESSVITNNSSNDENNENNNNIFVGSNDGNNGNKNNIVFGDNYSNIGGNDQEGPSRKWKLGFLTRAVAEPTTGDSCYKQWKSEKSLIIAWLVSSMETRIGKPYMFLPSTKDV</sequence>
<dbReference type="AlphaFoldDB" id="A0A9D4WS80"/>
<dbReference type="Gramene" id="Psat05G0320700-T1">
    <property type="protein sequence ID" value="KAI5406849.1"/>
    <property type="gene ID" value="KIW84_053207"/>
</dbReference>
<protein>
    <submittedName>
        <fullName evidence="2">Uncharacterized protein</fullName>
    </submittedName>
</protein>
<evidence type="ECO:0000313" key="3">
    <source>
        <dbReference type="Proteomes" id="UP001058974"/>
    </source>
</evidence>
<proteinExistence type="predicted"/>
<organism evidence="2 3">
    <name type="scientific">Pisum sativum</name>
    <name type="common">Garden pea</name>
    <name type="synonym">Lathyrus oleraceus</name>
    <dbReference type="NCBI Taxonomy" id="3888"/>
    <lineage>
        <taxon>Eukaryota</taxon>
        <taxon>Viridiplantae</taxon>
        <taxon>Streptophyta</taxon>
        <taxon>Embryophyta</taxon>
        <taxon>Tracheophyta</taxon>
        <taxon>Spermatophyta</taxon>
        <taxon>Magnoliopsida</taxon>
        <taxon>eudicotyledons</taxon>
        <taxon>Gunneridae</taxon>
        <taxon>Pentapetalae</taxon>
        <taxon>rosids</taxon>
        <taxon>fabids</taxon>
        <taxon>Fabales</taxon>
        <taxon>Fabaceae</taxon>
        <taxon>Papilionoideae</taxon>
        <taxon>50 kb inversion clade</taxon>
        <taxon>NPAAA clade</taxon>
        <taxon>Hologalegina</taxon>
        <taxon>IRL clade</taxon>
        <taxon>Fabeae</taxon>
        <taxon>Lathyrus</taxon>
    </lineage>
</organism>
<reference evidence="2 3" key="1">
    <citation type="journal article" date="2022" name="Nat. Genet.">
        <title>Improved pea reference genome and pan-genome highlight genomic features and evolutionary characteristics.</title>
        <authorList>
            <person name="Yang T."/>
            <person name="Liu R."/>
            <person name="Luo Y."/>
            <person name="Hu S."/>
            <person name="Wang D."/>
            <person name="Wang C."/>
            <person name="Pandey M.K."/>
            <person name="Ge S."/>
            <person name="Xu Q."/>
            <person name="Li N."/>
            <person name="Li G."/>
            <person name="Huang Y."/>
            <person name="Saxena R.K."/>
            <person name="Ji Y."/>
            <person name="Li M."/>
            <person name="Yan X."/>
            <person name="He Y."/>
            <person name="Liu Y."/>
            <person name="Wang X."/>
            <person name="Xiang C."/>
            <person name="Varshney R.K."/>
            <person name="Ding H."/>
            <person name="Gao S."/>
            <person name="Zong X."/>
        </authorList>
    </citation>
    <scope>NUCLEOTIDE SEQUENCE [LARGE SCALE GENOMIC DNA]</scope>
    <source>
        <strain evidence="2 3">cv. Zhongwan 6</strain>
    </source>
</reference>
<feature type="compositionally biased region" description="Polar residues" evidence="1">
    <location>
        <begin position="1"/>
        <end position="26"/>
    </location>
</feature>